<dbReference type="EMBL" id="UZAH01026468">
    <property type="protein sequence ID" value="VDO81204.1"/>
    <property type="molecule type" value="Genomic_DNA"/>
</dbReference>
<organism evidence="2 3">
    <name type="scientific">Heligmosomoides polygyrus</name>
    <name type="common">Parasitic roundworm</name>
    <dbReference type="NCBI Taxonomy" id="6339"/>
    <lineage>
        <taxon>Eukaryota</taxon>
        <taxon>Metazoa</taxon>
        <taxon>Ecdysozoa</taxon>
        <taxon>Nematoda</taxon>
        <taxon>Chromadorea</taxon>
        <taxon>Rhabditida</taxon>
        <taxon>Rhabditina</taxon>
        <taxon>Rhabditomorpha</taxon>
        <taxon>Strongyloidea</taxon>
        <taxon>Heligmosomidae</taxon>
        <taxon>Heligmosomoides</taxon>
    </lineage>
</organism>
<reference evidence="3" key="2">
    <citation type="submission" date="2019-09" db="UniProtKB">
        <authorList>
            <consortium name="WormBaseParasite"/>
        </authorList>
    </citation>
    <scope>IDENTIFICATION</scope>
</reference>
<evidence type="ECO:0000313" key="2">
    <source>
        <dbReference type="Proteomes" id="UP000050761"/>
    </source>
</evidence>
<dbReference type="AlphaFoldDB" id="A0A183FPI5"/>
<evidence type="ECO:0000313" key="3">
    <source>
        <dbReference type="WBParaSite" id="HPBE_0000953001-mRNA-1"/>
    </source>
</evidence>
<sequence>MEAKRKVRGREQQAEQPRVIRLNYELAAAACIQNWGSDAARRVSVRGQFAGYQTAAQEPNMEWPATTISPHGLLIAVNNLHLDVGEKHLLRQGRTACRRVSLQLQASSSCKFLRRMERTRAPQQGVSLNS</sequence>
<keyword evidence="2" id="KW-1185">Reference proteome</keyword>
<dbReference type="WBParaSite" id="HPBE_0000953001-mRNA-1">
    <property type="protein sequence ID" value="HPBE_0000953001-mRNA-1"/>
    <property type="gene ID" value="HPBE_0000953001"/>
</dbReference>
<protein>
    <submittedName>
        <fullName evidence="3">PI-PLC Y-box domain-containing protein</fullName>
    </submittedName>
</protein>
<accession>A0A3P7ZAK3</accession>
<proteinExistence type="predicted"/>
<gene>
    <name evidence="1" type="ORF">HPBE_LOCUS9531</name>
</gene>
<dbReference type="Proteomes" id="UP000050761">
    <property type="component" value="Unassembled WGS sequence"/>
</dbReference>
<evidence type="ECO:0000313" key="1">
    <source>
        <dbReference type="EMBL" id="VDO81204.1"/>
    </source>
</evidence>
<accession>A0A183FPI5</accession>
<reference evidence="1 2" key="1">
    <citation type="submission" date="2018-11" db="EMBL/GenBank/DDBJ databases">
        <authorList>
            <consortium name="Pathogen Informatics"/>
        </authorList>
    </citation>
    <scope>NUCLEOTIDE SEQUENCE [LARGE SCALE GENOMIC DNA]</scope>
</reference>
<name>A0A183FPI5_HELPZ</name>